<keyword evidence="8" id="KW-0732">Signal</keyword>
<dbReference type="PANTHER" id="PTHR31062">
    <property type="entry name" value="XYLOGLUCAN ENDOTRANSGLUCOSYLASE/HYDROLASE PROTEIN 8-RELATED"/>
    <property type="match status" value="1"/>
</dbReference>
<evidence type="ECO:0000256" key="6">
    <source>
        <dbReference type="ARBA" id="ARBA00029771"/>
    </source>
</evidence>
<keyword evidence="11" id="KW-1185">Reference proteome</keyword>
<feature type="chain" id="PRO_5047055967" description="Beta-glucanase" evidence="8">
    <location>
        <begin position="31"/>
        <end position="266"/>
    </location>
</feature>
<dbReference type="InterPro" id="IPR044791">
    <property type="entry name" value="Beta-glucanase/XTH"/>
</dbReference>
<keyword evidence="3" id="KW-0378">Hydrolase</keyword>
<dbReference type="InterPro" id="IPR008263">
    <property type="entry name" value="GH16_AS"/>
</dbReference>
<evidence type="ECO:0000256" key="5">
    <source>
        <dbReference type="ARBA" id="ARBA00029722"/>
    </source>
</evidence>
<sequence>MKFYGLFHQACGVLCALTLALALTPAVAGAQTTGGGFFSRLNDLDSKDWFVSNFRIKNPSFRTGWSRSAVWSNPADGALILSLSPTVSGANKDFVGGEVQRRQPTSYGHYEIVMTAARGEGVISSFFTYTGPYFGNPHDEIDFEFLGRDTTKVWVNRFVGGKKLPGQWLDLGFDASEDPHLYSFDWQPDSLTWSVDGRELLRVTADEVDIPALPQKIYINIWGGAEGQRNWSGVAPRAARAQARYYCMSYRPLGASTRRCSDLPGW</sequence>
<evidence type="ECO:0000256" key="4">
    <source>
        <dbReference type="ARBA" id="ARBA00023295"/>
    </source>
</evidence>
<dbReference type="SUPFAM" id="SSF49899">
    <property type="entry name" value="Concanavalin A-like lectins/glucanases"/>
    <property type="match status" value="1"/>
</dbReference>
<comment type="caution">
    <text evidence="10">The sequence shown here is derived from an EMBL/GenBank/DDBJ whole genome shotgun (WGS) entry which is preliminary data.</text>
</comment>
<evidence type="ECO:0000256" key="1">
    <source>
        <dbReference type="ARBA" id="ARBA00006865"/>
    </source>
</evidence>
<dbReference type="InterPro" id="IPR013320">
    <property type="entry name" value="ConA-like_dom_sf"/>
</dbReference>
<keyword evidence="4" id="KW-0326">Glycosidase</keyword>
<proteinExistence type="inferred from homology"/>
<evidence type="ECO:0000256" key="7">
    <source>
        <dbReference type="ARBA" id="ARBA00031665"/>
    </source>
</evidence>
<evidence type="ECO:0000256" key="2">
    <source>
        <dbReference type="ARBA" id="ARBA00014569"/>
    </source>
</evidence>
<dbReference type="Gene3D" id="2.60.120.200">
    <property type="match status" value="1"/>
</dbReference>
<organism evidence="10 11">
    <name type="scientific">Ruegeria spongiae</name>
    <dbReference type="NCBI Taxonomy" id="2942209"/>
    <lineage>
        <taxon>Bacteria</taxon>
        <taxon>Pseudomonadati</taxon>
        <taxon>Pseudomonadota</taxon>
        <taxon>Alphaproteobacteria</taxon>
        <taxon>Rhodobacterales</taxon>
        <taxon>Roseobacteraceae</taxon>
        <taxon>Ruegeria</taxon>
    </lineage>
</organism>
<protein>
    <recommendedName>
        <fullName evidence="2">Beta-glucanase</fullName>
    </recommendedName>
    <alternativeName>
        <fullName evidence="7">1,3-1,4-beta-D-glucan 4-glucanohydrolase</fullName>
    </alternativeName>
    <alternativeName>
        <fullName evidence="6">Endo-beta-1,3-1,4 glucanase</fullName>
    </alternativeName>
    <alternativeName>
        <fullName evidence="5">Lichenase</fullName>
    </alternativeName>
</protein>
<accession>A0ABT0Q6X2</accession>
<dbReference type="InterPro" id="IPR000757">
    <property type="entry name" value="Beta-glucanase-like"/>
</dbReference>
<dbReference type="Pfam" id="PF00722">
    <property type="entry name" value="Glyco_hydro_16"/>
    <property type="match status" value="1"/>
</dbReference>
<dbReference type="PRINTS" id="PR00737">
    <property type="entry name" value="GLHYDRLASE16"/>
</dbReference>
<name>A0ABT0Q6X2_9RHOB</name>
<evidence type="ECO:0000313" key="10">
    <source>
        <dbReference type="EMBL" id="MCL6285629.1"/>
    </source>
</evidence>
<evidence type="ECO:0000256" key="3">
    <source>
        <dbReference type="ARBA" id="ARBA00022801"/>
    </source>
</evidence>
<feature type="signal peptide" evidence="8">
    <location>
        <begin position="1"/>
        <end position="30"/>
    </location>
</feature>
<dbReference type="EMBL" id="JAMFMB010000033">
    <property type="protein sequence ID" value="MCL6285629.1"/>
    <property type="molecule type" value="Genomic_DNA"/>
</dbReference>
<evidence type="ECO:0000313" key="11">
    <source>
        <dbReference type="Proteomes" id="UP001203880"/>
    </source>
</evidence>
<dbReference type="Proteomes" id="UP001203880">
    <property type="component" value="Unassembled WGS sequence"/>
</dbReference>
<reference evidence="10" key="1">
    <citation type="submission" date="2022-05" db="EMBL/GenBank/DDBJ databases">
        <authorList>
            <person name="Park J.-S."/>
        </authorList>
    </citation>
    <scope>NUCLEOTIDE SEQUENCE</scope>
    <source>
        <strain evidence="10">2012CJ41-6</strain>
    </source>
</reference>
<evidence type="ECO:0000256" key="8">
    <source>
        <dbReference type="SAM" id="SignalP"/>
    </source>
</evidence>
<gene>
    <name evidence="10" type="ORF">M3P21_19045</name>
</gene>
<dbReference type="PROSITE" id="PS51762">
    <property type="entry name" value="GH16_2"/>
    <property type="match status" value="1"/>
</dbReference>
<feature type="domain" description="GH16" evidence="9">
    <location>
        <begin position="44"/>
        <end position="240"/>
    </location>
</feature>
<comment type="similarity">
    <text evidence="1">Belongs to the glycosyl hydrolase 16 family.</text>
</comment>
<evidence type="ECO:0000259" key="9">
    <source>
        <dbReference type="PROSITE" id="PS51762"/>
    </source>
</evidence>
<dbReference type="RefSeq" id="WP_249712605.1">
    <property type="nucleotide sequence ID" value="NZ_JAMFMB010000033.1"/>
</dbReference>
<dbReference type="PROSITE" id="PS01034">
    <property type="entry name" value="GH16_1"/>
    <property type="match status" value="1"/>
</dbReference>
<dbReference type="InterPro" id="IPR008264">
    <property type="entry name" value="Beta_glucanase"/>
</dbReference>